<dbReference type="EMBL" id="SOCP01000006">
    <property type="protein sequence ID" value="TDV50968.1"/>
    <property type="molecule type" value="Genomic_DNA"/>
</dbReference>
<gene>
    <name evidence="1" type="ORF">CLV71_106314</name>
</gene>
<protein>
    <submittedName>
        <fullName evidence="1">Uncharacterized protein</fullName>
    </submittedName>
</protein>
<organism evidence="1 2">
    <name type="scientific">Actinophytocola oryzae</name>
    <dbReference type="NCBI Taxonomy" id="502181"/>
    <lineage>
        <taxon>Bacteria</taxon>
        <taxon>Bacillati</taxon>
        <taxon>Actinomycetota</taxon>
        <taxon>Actinomycetes</taxon>
        <taxon>Pseudonocardiales</taxon>
        <taxon>Pseudonocardiaceae</taxon>
    </lineage>
</organism>
<proteinExistence type="predicted"/>
<accession>A0A4R7VNQ0</accession>
<dbReference type="OrthoDB" id="3697781at2"/>
<comment type="caution">
    <text evidence="1">The sequence shown here is derived from an EMBL/GenBank/DDBJ whole genome shotgun (WGS) entry which is preliminary data.</text>
</comment>
<keyword evidence="2" id="KW-1185">Reference proteome</keyword>
<evidence type="ECO:0000313" key="2">
    <source>
        <dbReference type="Proteomes" id="UP000294927"/>
    </source>
</evidence>
<dbReference type="RefSeq" id="WP_133904177.1">
    <property type="nucleotide sequence ID" value="NZ_SOCP01000006.1"/>
</dbReference>
<evidence type="ECO:0000313" key="1">
    <source>
        <dbReference type="EMBL" id="TDV50968.1"/>
    </source>
</evidence>
<sequence>MNTLLIVLSSTAFLVFVTRFVIGKRRTRELDRDFSLELSCTRDQALLAAVAAARGVLWEVRLTDNGVRTRHLKSRNVIHVSISAVPGRVGNTCAKVWTRYTWADAVVILHPSSFTDTRRKRDRIVRALRVYETRRPRNAPIH</sequence>
<name>A0A4R7VNQ0_9PSEU</name>
<dbReference type="AlphaFoldDB" id="A0A4R7VNQ0"/>
<reference evidence="1 2" key="1">
    <citation type="submission" date="2019-03" db="EMBL/GenBank/DDBJ databases">
        <title>Genomic Encyclopedia of Archaeal and Bacterial Type Strains, Phase II (KMG-II): from individual species to whole genera.</title>
        <authorList>
            <person name="Goeker M."/>
        </authorList>
    </citation>
    <scope>NUCLEOTIDE SEQUENCE [LARGE SCALE GENOMIC DNA]</scope>
    <source>
        <strain evidence="1 2">DSM 45499</strain>
    </source>
</reference>
<dbReference type="Proteomes" id="UP000294927">
    <property type="component" value="Unassembled WGS sequence"/>
</dbReference>